<evidence type="ECO:0000256" key="2">
    <source>
        <dbReference type="ARBA" id="ARBA00009053"/>
    </source>
</evidence>
<evidence type="ECO:0000256" key="3">
    <source>
        <dbReference type="ARBA" id="ARBA00015277"/>
    </source>
</evidence>
<dbReference type="CDD" id="cd22907">
    <property type="entry name" value="HFD_NFYB"/>
    <property type="match status" value="1"/>
</dbReference>
<evidence type="ECO:0000256" key="10">
    <source>
        <dbReference type="ARBA" id="ARBA00029965"/>
    </source>
</evidence>
<dbReference type="FunFam" id="1.10.20.10:FF:000110">
    <property type="entry name" value="Nuclear factor Y, subunit B1"/>
    <property type="match status" value="1"/>
</dbReference>
<evidence type="ECO:0000256" key="11">
    <source>
        <dbReference type="ARBA" id="ARBA00031126"/>
    </source>
</evidence>
<comment type="subcellular location">
    <subcellularLocation>
        <location evidence="1">Nucleus</location>
    </subcellularLocation>
</comment>
<dbReference type="OrthoDB" id="386949at2759"/>
<evidence type="ECO:0000259" key="12">
    <source>
        <dbReference type="Pfam" id="PF00808"/>
    </source>
</evidence>
<gene>
    <name evidence="13" type="primary">Nfyb</name>
    <name evidence="13" type="ORF">GWK47_013764</name>
</gene>
<keyword evidence="14" id="KW-1185">Reference proteome</keyword>
<reference evidence="13" key="1">
    <citation type="submission" date="2020-07" db="EMBL/GenBank/DDBJ databases">
        <title>The High-quality genome of the commercially important snow crab, Chionoecetes opilio.</title>
        <authorList>
            <person name="Jeong J.-H."/>
            <person name="Ryu S."/>
        </authorList>
    </citation>
    <scope>NUCLEOTIDE SEQUENCE</scope>
    <source>
        <strain evidence="13">MADBK_172401_WGS</strain>
        <tissue evidence="13">Digestive gland</tissue>
    </source>
</reference>
<evidence type="ECO:0000256" key="6">
    <source>
        <dbReference type="ARBA" id="ARBA00023159"/>
    </source>
</evidence>
<dbReference type="PANTHER" id="PTHR11064:SF9">
    <property type="entry name" value="NUCLEAR TRANSCRIPTION FACTOR Y SUBUNIT BETA"/>
    <property type="match status" value="1"/>
</dbReference>
<proteinExistence type="inferred from homology"/>
<dbReference type="InterPro" id="IPR003958">
    <property type="entry name" value="CBFA_NFYB_domain"/>
</dbReference>
<dbReference type="Proteomes" id="UP000770661">
    <property type="component" value="Unassembled WGS sequence"/>
</dbReference>
<dbReference type="InterPro" id="IPR027113">
    <property type="entry name" value="Transc_fact_NFYB/HAP3"/>
</dbReference>
<dbReference type="PANTHER" id="PTHR11064">
    <property type="entry name" value="CCAAT-BINDING TRANSCRIPTION FACTOR-RELATED"/>
    <property type="match status" value="1"/>
</dbReference>
<dbReference type="PRINTS" id="PR00615">
    <property type="entry name" value="CCAATSUBUNTA"/>
</dbReference>
<evidence type="ECO:0000256" key="9">
    <source>
        <dbReference type="ARBA" id="ARBA00025263"/>
    </source>
</evidence>
<dbReference type="InterPro" id="IPR009072">
    <property type="entry name" value="Histone-fold"/>
</dbReference>
<dbReference type="GO" id="GO:0001228">
    <property type="term" value="F:DNA-binding transcription activator activity, RNA polymerase II-specific"/>
    <property type="evidence" value="ECO:0007669"/>
    <property type="project" value="InterPro"/>
</dbReference>
<dbReference type="SUPFAM" id="SSF47113">
    <property type="entry name" value="Histone-fold"/>
    <property type="match status" value="1"/>
</dbReference>
<comment type="function">
    <text evidence="9">Component of the sequence-specific heterotrimeric transcription factor (NF-Y) which specifically recognizes a 5'-CCAAT-3' box motif found in the promoters of its target genes. NF-Y can function as both an activator and a repressor, depending on its interacting cofactors.</text>
</comment>
<accession>A0A8J4XWD6</accession>
<organism evidence="13 14">
    <name type="scientific">Chionoecetes opilio</name>
    <name type="common">Atlantic snow crab</name>
    <name type="synonym">Cancer opilio</name>
    <dbReference type="NCBI Taxonomy" id="41210"/>
    <lineage>
        <taxon>Eukaryota</taxon>
        <taxon>Metazoa</taxon>
        <taxon>Ecdysozoa</taxon>
        <taxon>Arthropoda</taxon>
        <taxon>Crustacea</taxon>
        <taxon>Multicrustacea</taxon>
        <taxon>Malacostraca</taxon>
        <taxon>Eumalacostraca</taxon>
        <taxon>Eucarida</taxon>
        <taxon>Decapoda</taxon>
        <taxon>Pleocyemata</taxon>
        <taxon>Brachyura</taxon>
        <taxon>Eubrachyura</taxon>
        <taxon>Majoidea</taxon>
        <taxon>Majidae</taxon>
        <taxon>Chionoecetes</taxon>
    </lineage>
</organism>
<evidence type="ECO:0000256" key="4">
    <source>
        <dbReference type="ARBA" id="ARBA00023015"/>
    </source>
</evidence>
<dbReference type="Gene3D" id="1.10.20.10">
    <property type="entry name" value="Histone, subunit A"/>
    <property type="match status" value="1"/>
</dbReference>
<dbReference type="Pfam" id="PF00808">
    <property type="entry name" value="CBFD_NFYB_HMF"/>
    <property type="match status" value="1"/>
</dbReference>
<keyword evidence="4" id="KW-0805">Transcription regulation</keyword>
<evidence type="ECO:0000256" key="5">
    <source>
        <dbReference type="ARBA" id="ARBA00023125"/>
    </source>
</evidence>
<dbReference type="AlphaFoldDB" id="A0A8J4XWD6"/>
<dbReference type="InterPro" id="IPR003956">
    <property type="entry name" value="Transcrpt_fac_NFYB/HAP3_CS"/>
</dbReference>
<keyword evidence="8" id="KW-0539">Nucleus</keyword>
<evidence type="ECO:0000256" key="1">
    <source>
        <dbReference type="ARBA" id="ARBA00004123"/>
    </source>
</evidence>
<comment type="similarity">
    <text evidence="2">Belongs to the NFYB/HAP3 subunit family.</text>
</comment>
<protein>
    <recommendedName>
        <fullName evidence="3">Nuclear transcription factor Y subunit beta</fullName>
    </recommendedName>
    <alternativeName>
        <fullName evidence="10">CAAT box DNA-binding protein subunit B</fullName>
    </alternativeName>
    <alternativeName>
        <fullName evidence="11">Nuclear transcription factor Y subunit B</fullName>
    </alternativeName>
</protein>
<evidence type="ECO:0000313" key="14">
    <source>
        <dbReference type="Proteomes" id="UP000770661"/>
    </source>
</evidence>
<name>A0A8J4XWD6_CHIOP</name>
<evidence type="ECO:0000256" key="8">
    <source>
        <dbReference type="ARBA" id="ARBA00023242"/>
    </source>
</evidence>
<keyword evidence="6" id="KW-0010">Activator</keyword>
<keyword evidence="5" id="KW-0238">DNA-binding</keyword>
<evidence type="ECO:0000256" key="7">
    <source>
        <dbReference type="ARBA" id="ARBA00023163"/>
    </source>
</evidence>
<dbReference type="GO" id="GO:0016602">
    <property type="term" value="C:CCAAT-binding factor complex"/>
    <property type="evidence" value="ECO:0007669"/>
    <property type="project" value="InterPro"/>
</dbReference>
<dbReference type="GO" id="GO:0046982">
    <property type="term" value="F:protein heterodimerization activity"/>
    <property type="evidence" value="ECO:0007669"/>
    <property type="project" value="InterPro"/>
</dbReference>
<dbReference type="EMBL" id="JACEEZ010020382">
    <property type="protein sequence ID" value="KAG0714612.1"/>
    <property type="molecule type" value="Genomic_DNA"/>
</dbReference>
<sequence length="305" mass="33781">MKKISAKSRNKSRSECTPDCLPATILAATEEHEGGGDAATPTLQLGNVGVKVEGEGQVVGLVEAVEEVVDEPWEEITPPPDLSQGYVVDLTQQFNRIFVQSTFDSFKEKHQSCRGGSKMEGAEGDDIGASFLTSEQYMVEGHSVHSQQNDDEEKEDVPHVLREQDRFLPIANVARIMKRGIPKTGKIAKDARECVQECVSEFISFVTSEASDRCHQEKRKTINGEDILWAMNALGFENYVEPLKIYLQKFRESTKGEKQMEGSVEGSYEVDFANNMATFTADHVSQSEIVCTYGPGQVTQQFTLG</sequence>
<evidence type="ECO:0000313" key="13">
    <source>
        <dbReference type="EMBL" id="KAG0714612.1"/>
    </source>
</evidence>
<feature type="domain" description="Transcription factor CBF/NF-Y/archaeal histone" evidence="12">
    <location>
        <begin position="167"/>
        <end position="231"/>
    </location>
</feature>
<keyword evidence="7" id="KW-0804">Transcription</keyword>
<dbReference type="GO" id="GO:0000978">
    <property type="term" value="F:RNA polymerase II cis-regulatory region sequence-specific DNA binding"/>
    <property type="evidence" value="ECO:0007669"/>
    <property type="project" value="TreeGrafter"/>
</dbReference>
<comment type="caution">
    <text evidence="13">The sequence shown here is derived from an EMBL/GenBank/DDBJ whole genome shotgun (WGS) entry which is preliminary data.</text>
</comment>
<dbReference type="PROSITE" id="PS00685">
    <property type="entry name" value="NFYB_HAP3"/>
    <property type="match status" value="1"/>
</dbReference>